<dbReference type="Proteomes" id="UP001432027">
    <property type="component" value="Unassembled WGS sequence"/>
</dbReference>
<evidence type="ECO:0000313" key="1">
    <source>
        <dbReference type="EMBL" id="GMT06546.1"/>
    </source>
</evidence>
<keyword evidence="2" id="KW-1185">Reference proteome</keyword>
<proteinExistence type="predicted"/>
<gene>
    <name evidence="1" type="ORF">PENTCL1PPCAC_28720</name>
</gene>
<dbReference type="AlphaFoldDB" id="A0AAV5UJ94"/>
<organism evidence="1 2">
    <name type="scientific">Pristionchus entomophagus</name>
    <dbReference type="NCBI Taxonomy" id="358040"/>
    <lineage>
        <taxon>Eukaryota</taxon>
        <taxon>Metazoa</taxon>
        <taxon>Ecdysozoa</taxon>
        <taxon>Nematoda</taxon>
        <taxon>Chromadorea</taxon>
        <taxon>Rhabditida</taxon>
        <taxon>Rhabditina</taxon>
        <taxon>Diplogasteromorpha</taxon>
        <taxon>Diplogasteroidea</taxon>
        <taxon>Neodiplogasteridae</taxon>
        <taxon>Pristionchus</taxon>
    </lineage>
</organism>
<feature type="non-terminal residue" evidence="1">
    <location>
        <position position="1"/>
    </location>
</feature>
<accession>A0AAV5UJ94</accession>
<evidence type="ECO:0000313" key="2">
    <source>
        <dbReference type="Proteomes" id="UP001432027"/>
    </source>
</evidence>
<protein>
    <submittedName>
        <fullName evidence="1">Uncharacterized protein</fullName>
    </submittedName>
</protein>
<dbReference type="EMBL" id="BTSX01000006">
    <property type="protein sequence ID" value="GMT06546.1"/>
    <property type="molecule type" value="Genomic_DNA"/>
</dbReference>
<comment type="caution">
    <text evidence="1">The sequence shown here is derived from an EMBL/GenBank/DDBJ whole genome shotgun (WGS) entry which is preliminary data.</text>
</comment>
<reference evidence="1" key="1">
    <citation type="submission" date="2023-10" db="EMBL/GenBank/DDBJ databases">
        <title>Genome assembly of Pristionchus species.</title>
        <authorList>
            <person name="Yoshida K."/>
            <person name="Sommer R.J."/>
        </authorList>
    </citation>
    <scope>NUCLEOTIDE SEQUENCE</scope>
    <source>
        <strain evidence="1">RS0144</strain>
    </source>
</reference>
<name>A0AAV5UJ94_9BILA</name>
<sequence>KIFKEYPAVVSSRDEKQFPFPDLRTVYKKVDCFRQKDGEPSRCYKTMSGLTFYMGDWSLGSTAVFVKDNYSKHSTVIFPEEIGVFVEGNRKSSTYLFCAGERNSFMYFYAETILEEIKAESFSPCEFSDDDDPFVAYFNEQADLDSDSEEYVDYRFRYQFYKTVVRDNVYISELIREVYNEVEIKFAIDQPYY</sequence>
<feature type="non-terminal residue" evidence="1">
    <location>
        <position position="193"/>
    </location>
</feature>